<evidence type="ECO:0000256" key="1">
    <source>
        <dbReference type="ARBA" id="ARBA00004141"/>
    </source>
</evidence>
<evidence type="ECO:0000256" key="5">
    <source>
        <dbReference type="SAM" id="Phobius"/>
    </source>
</evidence>
<proteinExistence type="predicted"/>
<keyword evidence="3 5" id="KW-1133">Transmembrane helix</keyword>
<comment type="subcellular location">
    <subcellularLocation>
        <location evidence="1">Membrane</location>
        <topology evidence="1">Multi-pass membrane protein</topology>
    </subcellularLocation>
</comment>
<evidence type="ECO:0000313" key="8">
    <source>
        <dbReference type="Proteomes" id="UP000694523"/>
    </source>
</evidence>
<reference evidence="7" key="2">
    <citation type="submission" date="2025-09" db="UniProtKB">
        <authorList>
            <consortium name="Ensembl"/>
        </authorList>
    </citation>
    <scope>IDENTIFICATION</scope>
</reference>
<keyword evidence="2 5" id="KW-0812">Transmembrane</keyword>
<feature type="transmembrane region" description="Helical" evidence="5">
    <location>
        <begin position="113"/>
        <end position="132"/>
    </location>
</feature>
<sequence>GGGGLRSSQAGVSRRPVLVALSSALRLLLIGGVLVALDFLIFWILDQVRHQASADIVVRAPVQLQITVNGSGFAADIYRDLVQSFQILQSHNLTVFSRDCVVQPREPDVGTSVTLGFLLGLFLLLSVCKGFIQRTRRVVCSWFHPQREQERLLHLRSKIMEQRRWEKRALRTFFFRANPLRSRGRGRIKALLLRIPGVSKLVQVLGLRNTCCVVCSKDLNPESAVCCESPSCSAVYCGECVLRWSDSLWKWAGFLSLGFFPYSNK</sequence>
<reference evidence="7" key="1">
    <citation type="submission" date="2025-08" db="UniProtKB">
        <authorList>
            <consortium name="Ensembl"/>
        </authorList>
    </citation>
    <scope>IDENTIFICATION</scope>
</reference>
<feature type="transmembrane region" description="Helical" evidence="5">
    <location>
        <begin position="24"/>
        <end position="45"/>
    </location>
</feature>
<dbReference type="PANTHER" id="PTHR21041">
    <property type="entry name" value="DENDRITIC CELL-SPECIFIC TRANSMEMBRANE PROTEIN"/>
    <property type="match status" value="1"/>
</dbReference>
<name>A0A8C6TPI4_9GOBI</name>
<dbReference type="Proteomes" id="UP000694523">
    <property type="component" value="Unplaced"/>
</dbReference>
<dbReference type="InterPro" id="IPR051856">
    <property type="entry name" value="CSR-E3_Ligase_Protein"/>
</dbReference>
<evidence type="ECO:0000313" key="7">
    <source>
        <dbReference type="Ensembl" id="ENSNMLP00000023317.1"/>
    </source>
</evidence>
<dbReference type="Ensembl" id="ENSNMLT00000026093.1">
    <property type="protein sequence ID" value="ENSNMLP00000023317.1"/>
    <property type="gene ID" value="ENSNMLG00000015022.1"/>
</dbReference>
<accession>A0A8C6TPI4</accession>
<feature type="domain" description="Dendritic cell-specific transmembrane protein-like" evidence="6">
    <location>
        <begin position="18"/>
        <end position="156"/>
    </location>
</feature>
<keyword evidence="4 5" id="KW-0472">Membrane</keyword>
<protein>
    <recommendedName>
        <fullName evidence="6">Dendritic cell-specific transmembrane protein-like domain-containing protein</fullName>
    </recommendedName>
</protein>
<evidence type="ECO:0000256" key="2">
    <source>
        <dbReference type="ARBA" id="ARBA00022692"/>
    </source>
</evidence>
<evidence type="ECO:0000256" key="3">
    <source>
        <dbReference type="ARBA" id="ARBA00022989"/>
    </source>
</evidence>
<dbReference type="AlphaFoldDB" id="A0A8C6TPI4"/>
<evidence type="ECO:0000259" key="6">
    <source>
        <dbReference type="Pfam" id="PF07782"/>
    </source>
</evidence>
<evidence type="ECO:0000256" key="4">
    <source>
        <dbReference type="ARBA" id="ARBA00023136"/>
    </source>
</evidence>
<dbReference type="GO" id="GO:0016020">
    <property type="term" value="C:membrane"/>
    <property type="evidence" value="ECO:0007669"/>
    <property type="project" value="UniProtKB-SubCell"/>
</dbReference>
<organism evidence="7 8">
    <name type="scientific">Neogobius melanostomus</name>
    <name type="common">round goby</name>
    <dbReference type="NCBI Taxonomy" id="47308"/>
    <lineage>
        <taxon>Eukaryota</taxon>
        <taxon>Metazoa</taxon>
        <taxon>Chordata</taxon>
        <taxon>Craniata</taxon>
        <taxon>Vertebrata</taxon>
        <taxon>Euteleostomi</taxon>
        <taxon>Actinopterygii</taxon>
        <taxon>Neopterygii</taxon>
        <taxon>Teleostei</taxon>
        <taxon>Neoteleostei</taxon>
        <taxon>Acanthomorphata</taxon>
        <taxon>Gobiaria</taxon>
        <taxon>Gobiiformes</taxon>
        <taxon>Gobioidei</taxon>
        <taxon>Gobiidae</taxon>
        <taxon>Benthophilinae</taxon>
        <taxon>Neogobiini</taxon>
        <taxon>Neogobius</taxon>
    </lineage>
</organism>
<dbReference type="PANTHER" id="PTHR21041:SF6">
    <property type="entry name" value="DC-STAMP DOMAIN-CONTAINING PROTEIN 2"/>
    <property type="match status" value="1"/>
</dbReference>
<dbReference type="Pfam" id="PF07782">
    <property type="entry name" value="DC_STAMP"/>
    <property type="match status" value="1"/>
</dbReference>
<keyword evidence="8" id="KW-1185">Reference proteome</keyword>
<dbReference type="InterPro" id="IPR012858">
    <property type="entry name" value="DC_STAMP-like"/>
</dbReference>